<evidence type="ECO:0000313" key="1">
    <source>
        <dbReference type="EMBL" id="KAJ4365233.1"/>
    </source>
</evidence>
<keyword evidence="2" id="KW-1185">Reference proteome</keyword>
<dbReference type="Proteomes" id="UP001140560">
    <property type="component" value="Unassembled WGS sequence"/>
</dbReference>
<dbReference type="PANTHER" id="PTHR42052:SF1">
    <property type="entry name" value="ABM DOMAIN-CONTAINING PROTEIN"/>
    <property type="match status" value="1"/>
</dbReference>
<dbReference type="EMBL" id="JAPEUY010000016">
    <property type="protein sequence ID" value="KAJ4365233.1"/>
    <property type="molecule type" value="Genomic_DNA"/>
</dbReference>
<organism evidence="1 2">
    <name type="scientific">Neocucurbitaria cava</name>
    <dbReference type="NCBI Taxonomy" id="798079"/>
    <lineage>
        <taxon>Eukaryota</taxon>
        <taxon>Fungi</taxon>
        <taxon>Dikarya</taxon>
        <taxon>Ascomycota</taxon>
        <taxon>Pezizomycotina</taxon>
        <taxon>Dothideomycetes</taxon>
        <taxon>Pleosporomycetidae</taxon>
        <taxon>Pleosporales</taxon>
        <taxon>Pleosporineae</taxon>
        <taxon>Cucurbitariaceae</taxon>
        <taxon>Neocucurbitaria</taxon>
    </lineage>
</organism>
<comment type="caution">
    <text evidence="1">The sequence shown here is derived from an EMBL/GenBank/DDBJ whole genome shotgun (WGS) entry which is preliminary data.</text>
</comment>
<dbReference type="AlphaFoldDB" id="A0A9W8Y2U0"/>
<accession>A0A9W8Y2U0</accession>
<name>A0A9W8Y2U0_9PLEO</name>
<dbReference type="PANTHER" id="PTHR42052">
    <property type="entry name" value="ABM DOMAIN-CONTAINING PROTEIN"/>
    <property type="match status" value="1"/>
</dbReference>
<gene>
    <name evidence="1" type="ORF">N0V83_008851</name>
</gene>
<protein>
    <recommendedName>
        <fullName evidence="3">ABM domain-containing protein</fullName>
    </recommendedName>
</protein>
<evidence type="ECO:0000313" key="2">
    <source>
        <dbReference type="Proteomes" id="UP001140560"/>
    </source>
</evidence>
<dbReference type="OrthoDB" id="3542212at2759"/>
<reference evidence="1" key="1">
    <citation type="submission" date="2022-10" db="EMBL/GenBank/DDBJ databases">
        <title>Tapping the CABI collections for fungal endophytes: first genome assemblies for Collariella, Neodidymelliopsis, Ascochyta clinopodiicola, Didymella pomorum, Didymosphaeria variabile, Neocosmospora piperis and Neocucurbitaria cava.</title>
        <authorList>
            <person name="Hill R."/>
        </authorList>
    </citation>
    <scope>NUCLEOTIDE SEQUENCE</scope>
    <source>
        <strain evidence="1">IMI 356814</strain>
    </source>
</reference>
<proteinExistence type="predicted"/>
<evidence type="ECO:0008006" key="3">
    <source>
        <dbReference type="Google" id="ProtNLM"/>
    </source>
</evidence>
<sequence>MPVLEVTQLRVKGLSADDPALLQSLSVVRGKLKTNSRFYHCIEDPTLIYILGIWPSLDAHLEFLASPERDEILGPQEDMLDFCWSVHMGLDGMSSLPLDAPVLAIEIMKIKGDCVEAFDQAVIRHTQHILGSHPFKVAHGWRCDAAAGSHEALIFTGWENTQAHVTFAVNQEGHRDGDKAALNGQYEVIQVHHAKNLERKEA</sequence>